<comment type="caution">
    <text evidence="2">The sequence shown here is derived from an EMBL/GenBank/DDBJ whole genome shotgun (WGS) entry which is preliminary data.</text>
</comment>
<sequence>MYDKNNTMDKVDEARLDLFARKQRPYDGIPPTSAALIQHVKRSLYQASCIWGQAKVCKMHTGGGRKMGTPIVDNRTACISLSSVDKPSSVNELHLHIIPEVQTTTNQQVIESVPEVVQYTMNRQVVEGAVRDKQNATNNEENVTKYEPRTPKKRGRKRKLPGGRRSRPKKVKLYKMND</sequence>
<dbReference type="AlphaFoldDB" id="A0AAE1GD18"/>
<dbReference type="EMBL" id="JAWQEG010000481">
    <property type="protein sequence ID" value="KAK3889504.1"/>
    <property type="molecule type" value="Genomic_DNA"/>
</dbReference>
<evidence type="ECO:0000313" key="3">
    <source>
        <dbReference type="Proteomes" id="UP001286313"/>
    </source>
</evidence>
<feature type="compositionally biased region" description="Basic residues" evidence="1">
    <location>
        <begin position="151"/>
        <end position="178"/>
    </location>
</feature>
<keyword evidence="3" id="KW-1185">Reference proteome</keyword>
<accession>A0AAE1GD18</accession>
<dbReference type="Proteomes" id="UP001286313">
    <property type="component" value="Unassembled WGS sequence"/>
</dbReference>
<organism evidence="2 3">
    <name type="scientific">Petrolisthes cinctipes</name>
    <name type="common">Flat porcelain crab</name>
    <dbReference type="NCBI Taxonomy" id="88211"/>
    <lineage>
        <taxon>Eukaryota</taxon>
        <taxon>Metazoa</taxon>
        <taxon>Ecdysozoa</taxon>
        <taxon>Arthropoda</taxon>
        <taxon>Crustacea</taxon>
        <taxon>Multicrustacea</taxon>
        <taxon>Malacostraca</taxon>
        <taxon>Eumalacostraca</taxon>
        <taxon>Eucarida</taxon>
        <taxon>Decapoda</taxon>
        <taxon>Pleocyemata</taxon>
        <taxon>Anomura</taxon>
        <taxon>Galatheoidea</taxon>
        <taxon>Porcellanidae</taxon>
        <taxon>Petrolisthes</taxon>
    </lineage>
</organism>
<evidence type="ECO:0000313" key="2">
    <source>
        <dbReference type="EMBL" id="KAK3889504.1"/>
    </source>
</evidence>
<reference evidence="2" key="1">
    <citation type="submission" date="2023-10" db="EMBL/GenBank/DDBJ databases">
        <title>Genome assemblies of two species of porcelain crab, Petrolisthes cinctipes and Petrolisthes manimaculis (Anomura: Porcellanidae).</title>
        <authorList>
            <person name="Angst P."/>
        </authorList>
    </citation>
    <scope>NUCLEOTIDE SEQUENCE</scope>
    <source>
        <strain evidence="2">PB745_01</strain>
        <tissue evidence="2">Gill</tissue>
    </source>
</reference>
<gene>
    <name evidence="2" type="ORF">Pcinc_006476</name>
</gene>
<proteinExistence type="predicted"/>
<evidence type="ECO:0000256" key="1">
    <source>
        <dbReference type="SAM" id="MobiDB-lite"/>
    </source>
</evidence>
<feature type="region of interest" description="Disordered" evidence="1">
    <location>
        <begin position="133"/>
        <end position="178"/>
    </location>
</feature>
<name>A0AAE1GD18_PETCI</name>
<protein>
    <submittedName>
        <fullName evidence="2">Uncharacterized protein</fullName>
    </submittedName>
</protein>